<proteinExistence type="predicted"/>
<sequence>MAPPPAELIPVGNCEDVPDPTENQASNLQCTTSDDGDYDCFTNCEEGFGYFCWNNPLEYSVVCSSQDPAATCPELGPDDTATCPPPTSLFVCLRDGQASFGCA</sequence>
<evidence type="ECO:0000256" key="1">
    <source>
        <dbReference type="SAM" id="MobiDB-lite"/>
    </source>
</evidence>
<organism evidence="2 3">
    <name type="scientific">Prototheca wickerhamii</name>
    <dbReference type="NCBI Taxonomy" id="3111"/>
    <lineage>
        <taxon>Eukaryota</taxon>
        <taxon>Viridiplantae</taxon>
        <taxon>Chlorophyta</taxon>
        <taxon>core chlorophytes</taxon>
        <taxon>Trebouxiophyceae</taxon>
        <taxon>Chlorellales</taxon>
        <taxon>Chlorellaceae</taxon>
        <taxon>Prototheca</taxon>
    </lineage>
</organism>
<evidence type="ECO:0000313" key="3">
    <source>
        <dbReference type="Proteomes" id="UP001255856"/>
    </source>
</evidence>
<gene>
    <name evidence="2" type="ORF">QBZ16_000387</name>
</gene>
<dbReference type="AlphaFoldDB" id="A0AAD9MIQ2"/>
<protein>
    <submittedName>
        <fullName evidence="2">Uncharacterized protein</fullName>
    </submittedName>
</protein>
<reference evidence="2" key="1">
    <citation type="submission" date="2021-01" db="EMBL/GenBank/DDBJ databases">
        <authorList>
            <person name="Eckstrom K.M.E."/>
        </authorList>
    </citation>
    <scope>NUCLEOTIDE SEQUENCE</scope>
    <source>
        <strain evidence="2">UVCC 0001</strain>
    </source>
</reference>
<name>A0AAD9MIQ2_PROWI</name>
<accession>A0AAD9MIQ2</accession>
<evidence type="ECO:0000313" key="2">
    <source>
        <dbReference type="EMBL" id="KAK2080534.1"/>
    </source>
</evidence>
<dbReference type="Proteomes" id="UP001255856">
    <property type="component" value="Unassembled WGS sequence"/>
</dbReference>
<keyword evidence="3" id="KW-1185">Reference proteome</keyword>
<dbReference type="EMBL" id="JASFZW010000001">
    <property type="protein sequence ID" value="KAK2080534.1"/>
    <property type="molecule type" value="Genomic_DNA"/>
</dbReference>
<feature type="region of interest" description="Disordered" evidence="1">
    <location>
        <begin position="1"/>
        <end position="20"/>
    </location>
</feature>
<comment type="caution">
    <text evidence="2">The sequence shown here is derived from an EMBL/GenBank/DDBJ whole genome shotgun (WGS) entry which is preliminary data.</text>
</comment>